<organism evidence="2 3">
    <name type="scientific">Alteromonas arenosi</name>
    <dbReference type="NCBI Taxonomy" id="3055817"/>
    <lineage>
        <taxon>Bacteria</taxon>
        <taxon>Pseudomonadati</taxon>
        <taxon>Pseudomonadota</taxon>
        <taxon>Gammaproteobacteria</taxon>
        <taxon>Alteromonadales</taxon>
        <taxon>Alteromonadaceae</taxon>
        <taxon>Alteromonas/Salinimonas group</taxon>
        <taxon>Alteromonas</taxon>
    </lineage>
</organism>
<dbReference type="RefSeq" id="WP_289363790.1">
    <property type="nucleotide sequence ID" value="NZ_JAUCBP010000002.1"/>
</dbReference>
<feature type="signal peptide" evidence="1">
    <location>
        <begin position="1"/>
        <end position="30"/>
    </location>
</feature>
<dbReference type="EMBL" id="JAUCBP010000002">
    <property type="protein sequence ID" value="MDM7859703.1"/>
    <property type="molecule type" value="Genomic_DNA"/>
</dbReference>
<proteinExistence type="predicted"/>
<sequence>MSYEHSKFIPSWLMASCTALALGTTGMASAETTLPPISVFSSFPGDEVQSLCQIAEQYHCAEDFIDPMALYAAVELPNYFLKTGASEDGYDYELLIANTLVSSAGDESVTDSQIITEFDVTWRGIVLGSYQYADTFNQQQVTTLSIADYTERLVSQFIEDAKQAEIFTAGFLYDKLQASDYHADLKLPQVISAFELYDMQLYHDPLQGAVARYSHPQYPGDVIDIFVYPVFIPDESNPDPQIQITHELRKEIDDIELITASRNIQGVTIGQIKAIDWQTEQRHFRGMYFDVEAMDDDGEPMFTTTYLFQSKDKFIKFSANFPGRVAESMVKGALPTIEVPEQSQLMRMLRQPQS</sequence>
<gene>
    <name evidence="2" type="ORF">QTP81_03650</name>
</gene>
<feature type="chain" id="PRO_5046548721" evidence="1">
    <location>
        <begin position="31"/>
        <end position="354"/>
    </location>
</feature>
<keyword evidence="3" id="KW-1185">Reference proteome</keyword>
<keyword evidence="1" id="KW-0732">Signal</keyword>
<comment type="caution">
    <text evidence="2">The sequence shown here is derived from an EMBL/GenBank/DDBJ whole genome shotgun (WGS) entry which is preliminary data.</text>
</comment>
<evidence type="ECO:0000313" key="2">
    <source>
        <dbReference type="EMBL" id="MDM7859703.1"/>
    </source>
</evidence>
<name>A0ABT7SU29_9ALTE</name>
<reference evidence="2 3" key="1">
    <citation type="submission" date="2023-06" db="EMBL/GenBank/DDBJ databases">
        <title>Alteromonas sp. ASW11-36 isolated from intertidal sand.</title>
        <authorList>
            <person name="Li Y."/>
        </authorList>
    </citation>
    <scope>NUCLEOTIDE SEQUENCE [LARGE SCALE GENOMIC DNA]</scope>
    <source>
        <strain evidence="2 3">ASW11-36</strain>
    </source>
</reference>
<protein>
    <submittedName>
        <fullName evidence="2">Uncharacterized protein</fullName>
    </submittedName>
</protein>
<evidence type="ECO:0000313" key="3">
    <source>
        <dbReference type="Proteomes" id="UP001234343"/>
    </source>
</evidence>
<dbReference type="Proteomes" id="UP001234343">
    <property type="component" value="Unassembled WGS sequence"/>
</dbReference>
<accession>A0ABT7SU29</accession>
<evidence type="ECO:0000256" key="1">
    <source>
        <dbReference type="SAM" id="SignalP"/>
    </source>
</evidence>